<dbReference type="PROSITE" id="PS50928">
    <property type="entry name" value="ABC_TM1"/>
    <property type="match status" value="1"/>
</dbReference>
<evidence type="ECO:0000313" key="11">
    <source>
        <dbReference type="Proteomes" id="UP000283128"/>
    </source>
</evidence>
<protein>
    <submittedName>
        <fullName evidence="10">Sugar ABC transporter permease</fullName>
    </submittedName>
</protein>
<dbReference type="AlphaFoldDB" id="A0A437Q039"/>
<organism evidence="10 11">
    <name type="scientific">Streptomyces antnestii</name>
    <dbReference type="NCBI Taxonomy" id="2494256"/>
    <lineage>
        <taxon>Bacteria</taxon>
        <taxon>Bacillati</taxon>
        <taxon>Actinomycetota</taxon>
        <taxon>Actinomycetes</taxon>
        <taxon>Kitasatosporales</taxon>
        <taxon>Streptomycetaceae</taxon>
        <taxon>Streptomyces</taxon>
    </lineage>
</organism>
<comment type="similarity">
    <text evidence="7">Belongs to the binding-protein-dependent transport system permease family.</text>
</comment>
<dbReference type="GO" id="GO:0005886">
    <property type="term" value="C:plasma membrane"/>
    <property type="evidence" value="ECO:0007669"/>
    <property type="project" value="UniProtKB-SubCell"/>
</dbReference>
<gene>
    <name evidence="10" type="ORF">EOT10_06225</name>
</gene>
<dbReference type="Gene3D" id="1.10.3720.10">
    <property type="entry name" value="MetI-like"/>
    <property type="match status" value="1"/>
</dbReference>
<dbReference type="RefSeq" id="WP_127827033.1">
    <property type="nucleotide sequence ID" value="NZ_RZYA01000002.1"/>
</dbReference>
<dbReference type="Pfam" id="PF00528">
    <property type="entry name" value="BPD_transp_1"/>
    <property type="match status" value="1"/>
</dbReference>
<feature type="transmembrane region" description="Helical" evidence="7">
    <location>
        <begin position="290"/>
        <end position="311"/>
    </location>
</feature>
<sequence>MLSPTAERTAPVADRAGAATRPARRRGTSEGPADRAYRRFMFPAALVYTAGFVLPSVYGVVLSFMKWSGPGTEQKWVGWHNYVRVFRDDTVRQAFGNTLVIVVVGGAGVFALAFCAMAVLREMRGRAFVRAAVYLPSIISMIAIGTSLGFLLNPDGVVNRLLRFVGLHTLERSWLEPQHIFGCIVLGVIWMTSGTYIVLLMTSVDGIPQHLYEEAKLTGLTRLQQFRHITFPLSRDMISIAAVLWTVNSLRTFDIVIGFTGTAGTPTPEARTYAVQQWMTTNSQVGIPELGYGSAMATLLTVLTIVLLVLVRRMSRSERLEIS</sequence>
<name>A0A437Q039_9ACTN</name>
<dbReference type="SUPFAM" id="SSF161098">
    <property type="entry name" value="MetI-like"/>
    <property type="match status" value="1"/>
</dbReference>
<reference evidence="10 11" key="1">
    <citation type="submission" date="2019-01" db="EMBL/GenBank/DDBJ databases">
        <title>Genome sequences of Streptomyces and Rhizobium isolates collected from root and soil.</title>
        <authorList>
            <person name="Chhettri S."/>
            <person name="Sevigny J.L."/>
            <person name="Sen A."/>
            <person name="Ennis N."/>
            <person name="Tisa L."/>
        </authorList>
    </citation>
    <scope>NUCLEOTIDE SEQUENCE [LARGE SCALE GENOMIC DNA]</scope>
    <source>
        <strain evidence="10 11">San01</strain>
    </source>
</reference>
<keyword evidence="5 7" id="KW-1133">Transmembrane helix</keyword>
<evidence type="ECO:0000256" key="4">
    <source>
        <dbReference type="ARBA" id="ARBA00022692"/>
    </source>
</evidence>
<dbReference type="InterPro" id="IPR000515">
    <property type="entry name" value="MetI-like"/>
</dbReference>
<comment type="caution">
    <text evidence="10">The sequence shown here is derived from an EMBL/GenBank/DDBJ whole genome shotgun (WGS) entry which is preliminary data.</text>
</comment>
<dbReference type="InterPro" id="IPR050809">
    <property type="entry name" value="UgpAE/MalFG_permease"/>
</dbReference>
<keyword evidence="3" id="KW-1003">Cell membrane</keyword>
<feature type="transmembrane region" description="Helical" evidence="7">
    <location>
        <begin position="132"/>
        <end position="152"/>
    </location>
</feature>
<keyword evidence="4 7" id="KW-0812">Transmembrane</keyword>
<feature type="transmembrane region" description="Helical" evidence="7">
    <location>
        <begin position="179"/>
        <end position="201"/>
    </location>
</feature>
<evidence type="ECO:0000313" key="10">
    <source>
        <dbReference type="EMBL" id="RVU27877.1"/>
    </source>
</evidence>
<dbReference type="OrthoDB" id="34224at2"/>
<dbReference type="CDD" id="cd06261">
    <property type="entry name" value="TM_PBP2"/>
    <property type="match status" value="1"/>
</dbReference>
<evidence type="ECO:0000256" key="5">
    <source>
        <dbReference type="ARBA" id="ARBA00022989"/>
    </source>
</evidence>
<evidence type="ECO:0000259" key="9">
    <source>
        <dbReference type="PROSITE" id="PS50928"/>
    </source>
</evidence>
<evidence type="ECO:0000256" key="7">
    <source>
        <dbReference type="RuleBase" id="RU363032"/>
    </source>
</evidence>
<dbReference type="EMBL" id="RZYA01000002">
    <property type="protein sequence ID" value="RVU27877.1"/>
    <property type="molecule type" value="Genomic_DNA"/>
</dbReference>
<dbReference type="PANTHER" id="PTHR43227:SF11">
    <property type="entry name" value="BLL4140 PROTEIN"/>
    <property type="match status" value="1"/>
</dbReference>
<feature type="domain" description="ABC transmembrane type-1" evidence="9">
    <location>
        <begin position="95"/>
        <end position="311"/>
    </location>
</feature>
<dbReference type="GO" id="GO:0055085">
    <property type="term" value="P:transmembrane transport"/>
    <property type="evidence" value="ECO:0007669"/>
    <property type="project" value="InterPro"/>
</dbReference>
<accession>A0A437Q039</accession>
<dbReference type="PANTHER" id="PTHR43227">
    <property type="entry name" value="BLL4140 PROTEIN"/>
    <property type="match status" value="1"/>
</dbReference>
<evidence type="ECO:0000256" key="8">
    <source>
        <dbReference type="SAM" id="MobiDB-lite"/>
    </source>
</evidence>
<dbReference type="Proteomes" id="UP000283128">
    <property type="component" value="Unassembled WGS sequence"/>
</dbReference>
<evidence type="ECO:0000256" key="6">
    <source>
        <dbReference type="ARBA" id="ARBA00023136"/>
    </source>
</evidence>
<feature type="transmembrane region" description="Helical" evidence="7">
    <location>
        <begin position="237"/>
        <end position="259"/>
    </location>
</feature>
<feature type="region of interest" description="Disordered" evidence="8">
    <location>
        <begin position="1"/>
        <end position="31"/>
    </location>
</feature>
<feature type="transmembrane region" description="Helical" evidence="7">
    <location>
        <begin position="99"/>
        <end position="120"/>
    </location>
</feature>
<proteinExistence type="inferred from homology"/>
<evidence type="ECO:0000256" key="3">
    <source>
        <dbReference type="ARBA" id="ARBA00022475"/>
    </source>
</evidence>
<evidence type="ECO:0000256" key="1">
    <source>
        <dbReference type="ARBA" id="ARBA00004651"/>
    </source>
</evidence>
<keyword evidence="6 7" id="KW-0472">Membrane</keyword>
<comment type="subcellular location">
    <subcellularLocation>
        <location evidence="1 7">Cell membrane</location>
        <topology evidence="1 7">Multi-pass membrane protein</topology>
    </subcellularLocation>
</comment>
<dbReference type="InterPro" id="IPR035906">
    <property type="entry name" value="MetI-like_sf"/>
</dbReference>
<feature type="transmembrane region" description="Helical" evidence="7">
    <location>
        <begin position="45"/>
        <end position="65"/>
    </location>
</feature>
<keyword evidence="2 7" id="KW-0813">Transport</keyword>
<evidence type="ECO:0000256" key="2">
    <source>
        <dbReference type="ARBA" id="ARBA00022448"/>
    </source>
</evidence>
<keyword evidence="11" id="KW-1185">Reference proteome</keyword>